<dbReference type="EMBL" id="JBHTCF010000036">
    <property type="protein sequence ID" value="MFC7310568.1"/>
    <property type="molecule type" value="Genomic_DNA"/>
</dbReference>
<comment type="caution">
    <text evidence="2">The sequence shown here is derived from an EMBL/GenBank/DDBJ whole genome shotgun (WGS) entry which is preliminary data.</text>
</comment>
<evidence type="ECO:0000313" key="2">
    <source>
        <dbReference type="EMBL" id="MFC7310568.1"/>
    </source>
</evidence>
<organism evidence="2 3">
    <name type="scientific">Streptomyces monticola</name>
    <dbReference type="NCBI Taxonomy" id="2666263"/>
    <lineage>
        <taxon>Bacteria</taxon>
        <taxon>Bacillati</taxon>
        <taxon>Actinomycetota</taxon>
        <taxon>Actinomycetes</taxon>
        <taxon>Kitasatosporales</taxon>
        <taxon>Streptomycetaceae</taxon>
        <taxon>Streptomyces</taxon>
    </lineage>
</organism>
<sequence>MTALLGMLAGNAELPIPLLTGQSGTFLVGHLITVLPAATLMYGLSRGDARLEAVACRPMGPWNAMLGLAAAAAGGTVAALLYLATNSPISLVLGRNTIGYIGCALLASVLVGPRFAAPLTAVLPLLCAATGWRQGGQPEPWAWILQPPHSTIGAAAALLLLALGVAATAAGTSLSRASGQGR</sequence>
<evidence type="ECO:0000256" key="1">
    <source>
        <dbReference type="SAM" id="Phobius"/>
    </source>
</evidence>
<dbReference type="RefSeq" id="WP_381841328.1">
    <property type="nucleotide sequence ID" value="NZ_JBHTCF010000036.1"/>
</dbReference>
<evidence type="ECO:0008006" key="4">
    <source>
        <dbReference type="Google" id="ProtNLM"/>
    </source>
</evidence>
<feature type="transmembrane region" description="Helical" evidence="1">
    <location>
        <begin position="24"/>
        <end position="44"/>
    </location>
</feature>
<keyword evidence="1" id="KW-0812">Transmembrane</keyword>
<accession>A0ABW2JYH4</accession>
<feature type="transmembrane region" description="Helical" evidence="1">
    <location>
        <begin position="152"/>
        <end position="174"/>
    </location>
</feature>
<protein>
    <recommendedName>
        <fullName evidence="4">ABC transporter permease</fullName>
    </recommendedName>
</protein>
<gene>
    <name evidence="2" type="ORF">ACFQVC_40945</name>
</gene>
<evidence type="ECO:0000313" key="3">
    <source>
        <dbReference type="Proteomes" id="UP001596523"/>
    </source>
</evidence>
<name>A0ABW2JYH4_9ACTN</name>
<reference evidence="3" key="1">
    <citation type="journal article" date="2019" name="Int. J. Syst. Evol. Microbiol.">
        <title>The Global Catalogue of Microorganisms (GCM) 10K type strain sequencing project: providing services to taxonomists for standard genome sequencing and annotation.</title>
        <authorList>
            <consortium name="The Broad Institute Genomics Platform"/>
            <consortium name="The Broad Institute Genome Sequencing Center for Infectious Disease"/>
            <person name="Wu L."/>
            <person name="Ma J."/>
        </authorList>
    </citation>
    <scope>NUCLEOTIDE SEQUENCE [LARGE SCALE GENOMIC DNA]</scope>
    <source>
        <strain evidence="3">SYNS20</strain>
    </source>
</reference>
<keyword evidence="3" id="KW-1185">Reference proteome</keyword>
<feature type="transmembrane region" description="Helical" evidence="1">
    <location>
        <begin position="64"/>
        <end position="83"/>
    </location>
</feature>
<feature type="transmembrane region" description="Helical" evidence="1">
    <location>
        <begin position="89"/>
        <end position="108"/>
    </location>
</feature>
<keyword evidence="1" id="KW-1133">Transmembrane helix</keyword>
<keyword evidence="1" id="KW-0472">Membrane</keyword>
<dbReference type="Proteomes" id="UP001596523">
    <property type="component" value="Unassembled WGS sequence"/>
</dbReference>
<proteinExistence type="predicted"/>